<evidence type="ECO:0000313" key="4">
    <source>
        <dbReference type="EMBL" id="AVY93237.1"/>
    </source>
</evidence>
<dbReference type="PANTHER" id="PTHR13847:SF280">
    <property type="entry name" value="D-AMINO ACID DEHYDROGENASE"/>
    <property type="match status" value="1"/>
</dbReference>
<proteinExistence type="inferred from homology"/>
<protein>
    <submittedName>
        <fullName evidence="4">Amino acid dehydrogenase</fullName>
    </submittedName>
</protein>
<dbReference type="SUPFAM" id="SSF54373">
    <property type="entry name" value="FAD-linked reductases, C-terminal domain"/>
    <property type="match status" value="1"/>
</dbReference>
<evidence type="ECO:0000256" key="2">
    <source>
        <dbReference type="ARBA" id="ARBA00023002"/>
    </source>
</evidence>
<evidence type="ECO:0000313" key="5">
    <source>
        <dbReference type="Proteomes" id="UP000244173"/>
    </source>
</evidence>
<evidence type="ECO:0000259" key="3">
    <source>
        <dbReference type="Pfam" id="PF01266"/>
    </source>
</evidence>
<keyword evidence="5" id="KW-1185">Reference proteome</keyword>
<dbReference type="InterPro" id="IPR036188">
    <property type="entry name" value="FAD/NAD-bd_sf"/>
</dbReference>
<dbReference type="Pfam" id="PF01266">
    <property type="entry name" value="DAO"/>
    <property type="match status" value="1"/>
</dbReference>
<accession>A0A2S0P7H5</accession>
<sequence length="418" mass="45614">MKVIVMGAGVVGVCTAWYLSRTGHEVVVIDRQGDAALETSFANGGQISVSQSVPWASPDAPLQILRWLGRADSPLLFRPKPDPRQWDWGVRFLLECRDSRLRRNMSQMLALGLYSRQSLQALREETGIHYDQCTRGIVCLYQTRKELDHAAECAEWMRPFGIDRRLVEPGELAALDPALANVAPTLAGATYCADDESGDAGLFTRKLAALCADNGVRFLFNTRINALEHDGQQLTGVSVTGPDGFYRSEHADAYVLALGSHSPLLAQPLGVHLPVYPTKGYSATFAVSDPSRAPQLSITDESHHIVFSRLGDRLRVAGTAELSGYSSHLDPVRCAALTTRAQALFPDAADYTRPQYWTGLRPSTPSNVPLIGRVRRYGNLFLNTGHGTLGWTEGPGSGRLLADIISGRPAGIDFALFR</sequence>
<dbReference type="AlphaFoldDB" id="A0A2S0P7H5"/>
<dbReference type="EMBL" id="CP028519">
    <property type="protein sequence ID" value="AVY93237.1"/>
    <property type="molecule type" value="Genomic_DNA"/>
</dbReference>
<dbReference type="KEGG" id="maer:DAI18_03670"/>
<feature type="domain" description="FAD dependent oxidoreductase" evidence="3">
    <location>
        <begin position="2"/>
        <end position="403"/>
    </location>
</feature>
<dbReference type="STRING" id="1122240.GCA_000620105_00476"/>
<dbReference type="Gene3D" id="3.30.9.10">
    <property type="entry name" value="D-Amino Acid Oxidase, subunit A, domain 2"/>
    <property type="match status" value="1"/>
</dbReference>
<organism evidence="4 5">
    <name type="scientific">Microvirgula aerodenitrificans</name>
    <dbReference type="NCBI Taxonomy" id="57480"/>
    <lineage>
        <taxon>Bacteria</taxon>
        <taxon>Pseudomonadati</taxon>
        <taxon>Pseudomonadota</taxon>
        <taxon>Betaproteobacteria</taxon>
        <taxon>Neisseriales</taxon>
        <taxon>Aquaspirillaceae</taxon>
        <taxon>Microvirgula</taxon>
    </lineage>
</organism>
<name>A0A2S0P7H5_9NEIS</name>
<dbReference type="RefSeq" id="WP_107888770.1">
    <property type="nucleotide sequence ID" value="NZ_CP028519.1"/>
</dbReference>
<dbReference type="GO" id="GO:0005886">
    <property type="term" value="C:plasma membrane"/>
    <property type="evidence" value="ECO:0007669"/>
    <property type="project" value="TreeGrafter"/>
</dbReference>
<dbReference type="InterPro" id="IPR006076">
    <property type="entry name" value="FAD-dep_OxRdtase"/>
</dbReference>
<dbReference type="Proteomes" id="UP000244173">
    <property type="component" value="Chromosome"/>
</dbReference>
<gene>
    <name evidence="4" type="ORF">DAI18_03670</name>
</gene>
<dbReference type="OrthoDB" id="18526at2"/>
<comment type="similarity">
    <text evidence="1">Belongs to the DadA oxidoreductase family.</text>
</comment>
<dbReference type="SUPFAM" id="SSF51905">
    <property type="entry name" value="FAD/NAD(P)-binding domain"/>
    <property type="match status" value="1"/>
</dbReference>
<keyword evidence="2" id="KW-0560">Oxidoreductase</keyword>
<dbReference type="Gene3D" id="3.50.50.60">
    <property type="entry name" value="FAD/NAD(P)-binding domain"/>
    <property type="match status" value="2"/>
</dbReference>
<dbReference type="GO" id="GO:0008718">
    <property type="term" value="F:D-amino-acid dehydrogenase activity"/>
    <property type="evidence" value="ECO:0007669"/>
    <property type="project" value="TreeGrafter"/>
</dbReference>
<dbReference type="GO" id="GO:0055130">
    <property type="term" value="P:D-alanine catabolic process"/>
    <property type="evidence" value="ECO:0007669"/>
    <property type="project" value="TreeGrafter"/>
</dbReference>
<evidence type="ECO:0000256" key="1">
    <source>
        <dbReference type="ARBA" id="ARBA00009410"/>
    </source>
</evidence>
<dbReference type="NCBIfam" id="NF001933">
    <property type="entry name" value="PRK00711.1"/>
    <property type="match status" value="1"/>
</dbReference>
<dbReference type="GO" id="GO:0005737">
    <property type="term" value="C:cytoplasm"/>
    <property type="evidence" value="ECO:0007669"/>
    <property type="project" value="TreeGrafter"/>
</dbReference>
<reference evidence="4 5" key="1">
    <citation type="submission" date="2018-04" db="EMBL/GenBank/DDBJ databases">
        <title>Denitrifier Microvirgula.</title>
        <authorList>
            <person name="Anderson E."/>
            <person name="Jang J."/>
            <person name="Ishii S."/>
        </authorList>
    </citation>
    <scope>NUCLEOTIDE SEQUENCE [LARGE SCALE GENOMIC DNA]</scope>
    <source>
        <strain evidence="4 5">BE2.4</strain>
    </source>
</reference>
<dbReference type="PANTHER" id="PTHR13847">
    <property type="entry name" value="SARCOSINE DEHYDROGENASE-RELATED"/>
    <property type="match status" value="1"/>
</dbReference>